<feature type="transmembrane region" description="Helical" evidence="1">
    <location>
        <begin position="64"/>
        <end position="82"/>
    </location>
</feature>
<dbReference type="Proteomes" id="UP000050867">
    <property type="component" value="Unassembled WGS sequence"/>
</dbReference>
<reference evidence="2 3" key="1">
    <citation type="submission" date="2015-10" db="EMBL/GenBank/DDBJ databases">
        <title>Draft genome sequence of pyrrolomycin-producing Streptomyces vitaminophilus.</title>
        <authorList>
            <person name="Graham D.E."/>
            <person name="Mahan K.M."/>
            <person name="Klingeman D.M."/>
            <person name="Hettich R.L."/>
            <person name="Parry R.J."/>
        </authorList>
    </citation>
    <scope>NUCLEOTIDE SEQUENCE [LARGE SCALE GENOMIC DNA]</scope>
    <source>
        <strain evidence="2 3">ATCC 31673</strain>
    </source>
</reference>
<gene>
    <name evidence="2" type="ORF">AQ490_21025</name>
</gene>
<dbReference type="EMBL" id="LLZU01000012">
    <property type="protein sequence ID" value="KRV49458.1"/>
    <property type="molecule type" value="Genomic_DNA"/>
</dbReference>
<feature type="transmembrane region" description="Helical" evidence="1">
    <location>
        <begin position="6"/>
        <end position="26"/>
    </location>
</feature>
<dbReference type="OrthoDB" id="2082317at2"/>
<feature type="transmembrane region" description="Helical" evidence="1">
    <location>
        <begin position="33"/>
        <end position="52"/>
    </location>
</feature>
<evidence type="ECO:0000313" key="2">
    <source>
        <dbReference type="EMBL" id="KRV49458.1"/>
    </source>
</evidence>
<evidence type="ECO:0000313" key="3">
    <source>
        <dbReference type="Proteomes" id="UP000050867"/>
    </source>
</evidence>
<keyword evidence="3" id="KW-1185">Reference proteome</keyword>
<dbReference type="STRING" id="76728.AQ490_21025"/>
<comment type="caution">
    <text evidence="2">The sequence shown here is derived from an EMBL/GenBank/DDBJ whole genome shotgun (WGS) entry which is preliminary data.</text>
</comment>
<proteinExistence type="predicted"/>
<protein>
    <submittedName>
        <fullName evidence="2">Uncharacterized protein</fullName>
    </submittedName>
</protein>
<accession>A0A0T6LUE9</accession>
<sequence length="191" mass="20629">MLTLVVACEVGFWVLLLLGLALRYALGLRRTSTVVLAGVPLVDVVLLVAAVIDLRDGGAASSSHGLAAVYLGFSVGYGHWTISRVDAWAAHRLSGGPKPARPPRYGRARSRYEWALWLRTLVAAAVAGALLQLAVWMVDDPRRTEPLTWWQDRMVAVTVIHLLIAGSYSVWPKPEPERPEGSGRAPGTGAD</sequence>
<dbReference type="AlphaFoldDB" id="A0A0T6LUE9"/>
<feature type="transmembrane region" description="Helical" evidence="1">
    <location>
        <begin position="114"/>
        <end position="134"/>
    </location>
</feature>
<dbReference type="eggNOG" id="ENOG5030A1Y">
    <property type="taxonomic scope" value="Bacteria"/>
</dbReference>
<dbReference type="RefSeq" id="WP_018383692.1">
    <property type="nucleotide sequence ID" value="NZ_LLZU01000012.1"/>
</dbReference>
<keyword evidence="1" id="KW-0812">Transmembrane</keyword>
<evidence type="ECO:0000256" key="1">
    <source>
        <dbReference type="SAM" id="Phobius"/>
    </source>
</evidence>
<organism evidence="2 3">
    <name type="scientific">Wenjunlia vitaminophila</name>
    <name type="common">Streptomyces vitaminophilus</name>
    <dbReference type="NCBI Taxonomy" id="76728"/>
    <lineage>
        <taxon>Bacteria</taxon>
        <taxon>Bacillati</taxon>
        <taxon>Actinomycetota</taxon>
        <taxon>Actinomycetes</taxon>
        <taxon>Kitasatosporales</taxon>
        <taxon>Streptomycetaceae</taxon>
        <taxon>Wenjunlia</taxon>
    </lineage>
</organism>
<keyword evidence="1" id="KW-0472">Membrane</keyword>
<keyword evidence="1" id="KW-1133">Transmembrane helix</keyword>
<name>A0A0T6LUE9_WENVI</name>